<dbReference type="AlphaFoldDB" id="A0A366LWR2"/>
<dbReference type="OrthoDB" id="9777306at2"/>
<organism evidence="3 4">
    <name type="scientific">Spongiactinospora rosea</name>
    <dbReference type="NCBI Taxonomy" id="2248750"/>
    <lineage>
        <taxon>Bacteria</taxon>
        <taxon>Bacillati</taxon>
        <taxon>Actinomycetota</taxon>
        <taxon>Actinomycetes</taxon>
        <taxon>Streptosporangiales</taxon>
        <taxon>Streptosporangiaceae</taxon>
        <taxon>Spongiactinospora</taxon>
    </lineage>
</organism>
<evidence type="ECO:0000313" key="3">
    <source>
        <dbReference type="EMBL" id="RBQ17632.1"/>
    </source>
</evidence>
<reference evidence="3 4" key="1">
    <citation type="submission" date="2018-06" db="EMBL/GenBank/DDBJ databases">
        <title>Sphaerisporangium craniellae sp. nov., isolated from a marine sponge in the South China Sea.</title>
        <authorList>
            <person name="Li L."/>
        </authorList>
    </citation>
    <scope>NUCLEOTIDE SEQUENCE [LARGE SCALE GENOMIC DNA]</scope>
    <source>
        <strain evidence="3 4">LHW63015</strain>
    </source>
</reference>
<sequence>MLLLAGAGPIRGVPADAGATPRPNIILVVADDLETSDLRSFPNIWSQLVRQGTSFERYFVTDSWCCPSRASILRSQYVHSHGVFTNTAPEGGFARFHRSGLESSTIGTWLKSAGYRTALMGKYLNHYPGRAAPPTYVPPGWDEWYVPVRRLYEEFGYTLNENGTLRAYGDEASDYLADVLAAKASAFVSQPQKEPFFLYLAPVAPHLPANSAPRHAGAFADARAPRTPNFNQEDVSAEPEWLSSAPRLDDDEIDEVDERHRRRLRAMLGLDDMVGSLVRALGQSGRLGRTYLFFTSDNGFHLGTHRLPLGKTTPFEESIRVPLVARGPGVAAGRTVTAMTATVDLGPTFTELAGTRVPGFAEGRSLVPLLTGQTPAAWRKNVLVEFYRPPDWSPTPGEAPPYRALRTARHTYVEYAGGERQLYDLSADPHQLDNIVTRTPAEVVDSLARALHEMAACSGANCRVADTRPTVVPPPP</sequence>
<dbReference type="EMBL" id="QMEY01000011">
    <property type="protein sequence ID" value="RBQ17632.1"/>
    <property type="molecule type" value="Genomic_DNA"/>
</dbReference>
<evidence type="ECO:0000256" key="1">
    <source>
        <dbReference type="PIRSR" id="PIRSR036666-50"/>
    </source>
</evidence>
<dbReference type="CDD" id="cd16147">
    <property type="entry name" value="G6S"/>
    <property type="match status" value="1"/>
</dbReference>
<keyword evidence="4" id="KW-1185">Reference proteome</keyword>
<gene>
    <name evidence="3" type="ORF">DP939_24210</name>
</gene>
<dbReference type="InterPro" id="IPR012251">
    <property type="entry name" value="GlcNAc_6-SO4ase"/>
</dbReference>
<dbReference type="PANTHER" id="PTHR43108:SF8">
    <property type="entry name" value="SD21168P"/>
    <property type="match status" value="1"/>
</dbReference>
<dbReference type="Pfam" id="PF00884">
    <property type="entry name" value="Sulfatase"/>
    <property type="match status" value="1"/>
</dbReference>
<evidence type="ECO:0000259" key="2">
    <source>
        <dbReference type="Pfam" id="PF00884"/>
    </source>
</evidence>
<protein>
    <submittedName>
        <fullName evidence="3">Multidrug transporter</fullName>
    </submittedName>
</protein>
<feature type="domain" description="Sulfatase N-terminal" evidence="2">
    <location>
        <begin position="23"/>
        <end position="354"/>
    </location>
</feature>
<dbReference type="GO" id="GO:0030203">
    <property type="term" value="P:glycosaminoglycan metabolic process"/>
    <property type="evidence" value="ECO:0007669"/>
    <property type="project" value="InterPro"/>
</dbReference>
<dbReference type="PANTHER" id="PTHR43108">
    <property type="entry name" value="N-ACETYLGLUCOSAMINE-6-SULFATASE FAMILY MEMBER"/>
    <property type="match status" value="1"/>
</dbReference>
<comment type="PTM">
    <text evidence="1">The conversion to 3-oxoalanine (also known as C-formylglycine, FGly), of a serine or cysteine residue in prokaryotes and of a cysteine residue in eukaryotes, is critical for catalytic activity.</text>
</comment>
<evidence type="ECO:0000313" key="4">
    <source>
        <dbReference type="Proteomes" id="UP000253303"/>
    </source>
</evidence>
<dbReference type="PIRSF" id="PIRSF036666">
    <property type="entry name" value="G6S"/>
    <property type="match status" value="1"/>
</dbReference>
<comment type="caution">
    <text evidence="3">The sequence shown here is derived from an EMBL/GenBank/DDBJ whole genome shotgun (WGS) entry which is preliminary data.</text>
</comment>
<dbReference type="InterPro" id="IPR000917">
    <property type="entry name" value="Sulfatase_N"/>
</dbReference>
<name>A0A366LWR2_9ACTN</name>
<dbReference type="GO" id="GO:0008449">
    <property type="term" value="F:N-acetylglucosamine-6-sulfatase activity"/>
    <property type="evidence" value="ECO:0007669"/>
    <property type="project" value="InterPro"/>
</dbReference>
<accession>A0A366LWR2</accession>
<feature type="modified residue" description="3-oxoalanine (Cys)" evidence="1">
    <location>
        <position position="65"/>
    </location>
</feature>
<dbReference type="Gene3D" id="3.40.720.10">
    <property type="entry name" value="Alkaline Phosphatase, subunit A"/>
    <property type="match status" value="1"/>
</dbReference>
<dbReference type="InterPro" id="IPR017850">
    <property type="entry name" value="Alkaline_phosphatase_core_sf"/>
</dbReference>
<proteinExistence type="predicted"/>
<dbReference type="Proteomes" id="UP000253303">
    <property type="component" value="Unassembled WGS sequence"/>
</dbReference>
<dbReference type="SUPFAM" id="SSF53649">
    <property type="entry name" value="Alkaline phosphatase-like"/>
    <property type="match status" value="1"/>
</dbReference>